<evidence type="ECO:0000256" key="2">
    <source>
        <dbReference type="SAM" id="MobiDB-lite"/>
    </source>
</evidence>
<dbReference type="InterPro" id="IPR007921">
    <property type="entry name" value="CHAP_dom"/>
</dbReference>
<name>A0A1W2FME4_9PSEU</name>
<proteinExistence type="predicted"/>
<gene>
    <name evidence="5" type="ORF">SAMN05660733_07166</name>
</gene>
<evidence type="ECO:0000259" key="4">
    <source>
        <dbReference type="PROSITE" id="PS50911"/>
    </source>
</evidence>
<dbReference type="AlphaFoldDB" id="A0A1W2FME4"/>
<dbReference type="Pfam" id="PF13517">
    <property type="entry name" value="FG-GAP_3"/>
    <property type="match status" value="2"/>
</dbReference>
<dbReference type="PANTHER" id="PTHR44103:SF1">
    <property type="entry name" value="PROPROTEIN CONVERTASE P"/>
    <property type="match status" value="1"/>
</dbReference>
<dbReference type="SUPFAM" id="SSF69318">
    <property type="entry name" value="Integrin alpha N-terminal domain"/>
    <property type="match status" value="1"/>
</dbReference>
<accession>A0A1W2FME4</accession>
<dbReference type="RefSeq" id="WP_030478103.1">
    <property type="nucleotide sequence ID" value="NZ_FWYC01000018.1"/>
</dbReference>
<dbReference type="PANTHER" id="PTHR44103">
    <property type="entry name" value="PROPROTEIN CONVERTASE P"/>
    <property type="match status" value="1"/>
</dbReference>
<dbReference type="Pfam" id="PF05257">
    <property type="entry name" value="CHAP"/>
    <property type="match status" value="1"/>
</dbReference>
<evidence type="ECO:0000256" key="1">
    <source>
        <dbReference type="ARBA" id="ARBA00022729"/>
    </source>
</evidence>
<dbReference type="PROSITE" id="PS50911">
    <property type="entry name" value="CHAP"/>
    <property type="match status" value="1"/>
</dbReference>
<evidence type="ECO:0000313" key="5">
    <source>
        <dbReference type="EMBL" id="SMD23157.1"/>
    </source>
</evidence>
<evidence type="ECO:0000313" key="6">
    <source>
        <dbReference type="Proteomes" id="UP000192840"/>
    </source>
</evidence>
<reference evidence="6" key="1">
    <citation type="submission" date="2017-04" db="EMBL/GenBank/DDBJ databases">
        <authorList>
            <person name="Varghese N."/>
            <person name="Submissions S."/>
        </authorList>
    </citation>
    <scope>NUCLEOTIDE SEQUENCE [LARGE SCALE GENOMIC DNA]</scope>
    <source>
        <strain evidence="6">DSM 44073</strain>
    </source>
</reference>
<evidence type="ECO:0000256" key="3">
    <source>
        <dbReference type="SAM" id="SignalP"/>
    </source>
</evidence>
<dbReference type="InterPro" id="IPR028994">
    <property type="entry name" value="Integrin_alpha_N"/>
</dbReference>
<protein>
    <submittedName>
        <fullName evidence="5">Repeat domain-containing protein</fullName>
    </submittedName>
</protein>
<feature type="region of interest" description="Disordered" evidence="2">
    <location>
        <begin position="152"/>
        <end position="177"/>
    </location>
</feature>
<keyword evidence="1 3" id="KW-0732">Signal</keyword>
<keyword evidence="6" id="KW-1185">Reference proteome</keyword>
<dbReference type="STRING" id="40571.SAMN05660733_07166"/>
<dbReference type="EMBL" id="FWYC01000018">
    <property type="protein sequence ID" value="SMD23157.1"/>
    <property type="molecule type" value="Genomic_DNA"/>
</dbReference>
<organism evidence="5 6">
    <name type="scientific">Lentzea albidocapillata</name>
    <dbReference type="NCBI Taxonomy" id="40571"/>
    <lineage>
        <taxon>Bacteria</taxon>
        <taxon>Bacillati</taxon>
        <taxon>Actinomycetota</taxon>
        <taxon>Actinomycetes</taxon>
        <taxon>Pseudonocardiales</taxon>
        <taxon>Pseudonocardiaceae</taxon>
        <taxon>Lentzea</taxon>
    </lineage>
</organism>
<feature type="domain" description="Peptidase C51" evidence="4">
    <location>
        <begin position="50"/>
        <end position="184"/>
    </location>
</feature>
<sequence>MTLTRALSRVATTLLSTAVLGSLLLVGQAQAATGTDIANLANANEGKMACSTNSLGGRYYYTSCTGYSGRPEYWCADFAKWVWANVGGISVTGLDPGARSFYRYGVSNGSLSDTPHVGDAAVFSSTNSASNINHVAIVVGVNSNGTVRVQNGNWDGGSGDQPTTSGRSRVVPETINGTTGTYSASEGYYLVKYVRPVGVSDAPPPPQFGKADVVRLNDGGTLTGWQNFDALAGSWFAPEGIGGVGPVEASRVKYGDLDGDGKEDIVRVNADGTLTGWKNGNALTGSWHAPSTIGGVGDVDPAQLRLADLNGDKRADLVKIGPDGSLTAWLNNNALAGSWHAPVNIGGTGPVDPAQLRLADLNADRKADLVKVNADGTLVAWQNNDAFAGSWHAPSAIGGVGAGPIAGVKFADLNADGRAEVIKVSGDGSLTAWQNNNALAGSWHAPVNIGGVGTVDPERVEFPDLG</sequence>
<dbReference type="InterPro" id="IPR013517">
    <property type="entry name" value="FG-GAP"/>
</dbReference>
<dbReference type="OrthoDB" id="9815928at2"/>
<dbReference type="eggNOG" id="COG2755">
    <property type="taxonomic scope" value="Bacteria"/>
</dbReference>
<feature type="signal peptide" evidence="3">
    <location>
        <begin position="1"/>
        <end position="31"/>
    </location>
</feature>
<dbReference type="InterPro" id="IPR038765">
    <property type="entry name" value="Papain-like_cys_pep_sf"/>
</dbReference>
<dbReference type="Proteomes" id="UP000192840">
    <property type="component" value="Unassembled WGS sequence"/>
</dbReference>
<dbReference type="eggNOG" id="COG3942">
    <property type="taxonomic scope" value="Bacteria"/>
</dbReference>
<dbReference type="Gene3D" id="3.90.1720.10">
    <property type="entry name" value="endopeptidase domain like (from Nostoc punctiforme)"/>
    <property type="match status" value="1"/>
</dbReference>
<dbReference type="SUPFAM" id="SSF54001">
    <property type="entry name" value="Cysteine proteinases"/>
    <property type="match status" value="1"/>
</dbReference>
<feature type="chain" id="PRO_5010725288" evidence="3">
    <location>
        <begin position="32"/>
        <end position="466"/>
    </location>
</feature>